<feature type="region of interest" description="Disordered" evidence="1">
    <location>
        <begin position="138"/>
        <end position="163"/>
    </location>
</feature>
<gene>
    <name evidence="2" type="ORF">NSPH01132_LOCUS245</name>
</gene>
<dbReference type="PANTHER" id="PTHR33471">
    <property type="entry name" value="ATP-DEPENDENT ZINC METALLOPROTEASE-RELATED"/>
    <property type="match status" value="1"/>
</dbReference>
<dbReference type="GO" id="GO:0004176">
    <property type="term" value="F:ATP-dependent peptidase activity"/>
    <property type="evidence" value="ECO:0007669"/>
    <property type="project" value="InterPro"/>
</dbReference>
<dbReference type="GO" id="GO:0004222">
    <property type="term" value="F:metalloendopeptidase activity"/>
    <property type="evidence" value="ECO:0007669"/>
    <property type="project" value="InterPro"/>
</dbReference>
<sequence length="455" mass="48552">MTQVKSRKSFAALAAGILLVSVLLTVTVHASFARRSGSSDAGGATSSNLRAVLAPRASRFSRSRTCAPLLRRHQSGLKSYAVAGSAVNKMMLSGCGGTQEPCVSFAPLSEFQGLRRAQVNVRSDVDDRRGSSLDLLSSMLGQDSDSEDKSSSSSPSPTSDQQPVAVSAETFKSIEAVFNQAEVDGDALANELKALKEQGILKRWGSDIGTARPRSINVNQLQSAGIKNPEALAFGSTEDDLLLLVSYVLTSSLLATIAGNVLPGQLGFFVPYLIAGSSLVLLGIGSTNPGLLQGPKAALGRLNPEYEKRLIRHEAAHFLVGYLLGVPVTQYSIATPTGASPHVEFAELMQEERMMEKVPKAQLEVMGPLAMSGLAAEGLEYDTVKGGQADLLQLQLLMNRAEPAMSPTEQQDFTRWAVYRAVELVKYNKRAHEALMEAMAADKSVLECIQAIEGI</sequence>
<accession>A0A7S2VUJ3</accession>
<organism evidence="2">
    <name type="scientific">Norrisiella sphaerica</name>
    <dbReference type="NCBI Taxonomy" id="552664"/>
    <lineage>
        <taxon>Eukaryota</taxon>
        <taxon>Sar</taxon>
        <taxon>Rhizaria</taxon>
        <taxon>Cercozoa</taxon>
        <taxon>Chlorarachniophyceae</taxon>
        <taxon>Norrisiella</taxon>
    </lineage>
</organism>
<reference evidence="2" key="1">
    <citation type="submission" date="2021-01" db="EMBL/GenBank/DDBJ databases">
        <authorList>
            <person name="Corre E."/>
            <person name="Pelletier E."/>
            <person name="Niang G."/>
            <person name="Scheremetjew M."/>
            <person name="Finn R."/>
            <person name="Kale V."/>
            <person name="Holt S."/>
            <person name="Cochrane G."/>
            <person name="Meng A."/>
            <person name="Brown T."/>
            <person name="Cohen L."/>
        </authorList>
    </citation>
    <scope>NUCLEOTIDE SEQUENCE</scope>
    <source>
        <strain evidence="2">BC52</strain>
    </source>
</reference>
<protein>
    <recommendedName>
        <fullName evidence="3">Peptidase M41 domain-containing protein</fullName>
    </recommendedName>
</protein>
<evidence type="ECO:0008006" key="3">
    <source>
        <dbReference type="Google" id="ProtNLM"/>
    </source>
</evidence>
<dbReference type="GO" id="GO:0006508">
    <property type="term" value="P:proteolysis"/>
    <property type="evidence" value="ECO:0007669"/>
    <property type="project" value="InterPro"/>
</dbReference>
<dbReference type="Gene3D" id="1.20.58.760">
    <property type="entry name" value="Peptidase M41"/>
    <property type="match status" value="1"/>
</dbReference>
<dbReference type="PANTHER" id="PTHR33471:SF7">
    <property type="entry name" value="ATP-DEPENDENT ZINC METALLOPROTEASE-RELATED"/>
    <property type="match status" value="1"/>
</dbReference>
<dbReference type="AlphaFoldDB" id="A0A7S2VUJ3"/>
<proteinExistence type="predicted"/>
<dbReference type="InterPro" id="IPR037219">
    <property type="entry name" value="Peptidase_M41-like"/>
</dbReference>
<dbReference type="SUPFAM" id="SSF140990">
    <property type="entry name" value="FtsH protease domain-like"/>
    <property type="match status" value="1"/>
</dbReference>
<evidence type="ECO:0000256" key="1">
    <source>
        <dbReference type="SAM" id="MobiDB-lite"/>
    </source>
</evidence>
<feature type="compositionally biased region" description="Low complexity" evidence="1">
    <location>
        <begin position="151"/>
        <end position="163"/>
    </location>
</feature>
<evidence type="ECO:0000313" key="2">
    <source>
        <dbReference type="EMBL" id="CAD9650148.1"/>
    </source>
</evidence>
<dbReference type="EMBL" id="HBHC01000494">
    <property type="protein sequence ID" value="CAD9650148.1"/>
    <property type="molecule type" value="Transcribed_RNA"/>
</dbReference>
<dbReference type="GO" id="GO:0005524">
    <property type="term" value="F:ATP binding"/>
    <property type="evidence" value="ECO:0007669"/>
    <property type="project" value="InterPro"/>
</dbReference>
<name>A0A7S2VUJ3_9EUKA</name>